<evidence type="ECO:0000313" key="10">
    <source>
        <dbReference type="Proteomes" id="UP000650485"/>
    </source>
</evidence>
<dbReference type="NCBIfam" id="TIGR02290">
    <property type="entry name" value="M3_fam_3"/>
    <property type="match status" value="1"/>
</dbReference>
<evidence type="ECO:0000256" key="1">
    <source>
        <dbReference type="ARBA" id="ARBA00022670"/>
    </source>
</evidence>
<reference evidence="9" key="1">
    <citation type="submission" date="2020-08" db="EMBL/GenBank/DDBJ databases">
        <title>Complete genome sequence of Weissella confusa strain FS54 provides insights into metabolic potential.</title>
        <authorList>
            <person name="Fhoula I."/>
            <person name="Najjari A."/>
            <person name="Lekired A."/>
            <person name="Bessrour-Aouam N."/>
            <person name="Jaballah S."/>
            <person name="Klibi N."/>
            <person name="Ouzari H.-I."/>
        </authorList>
    </citation>
    <scope>NUCLEOTIDE SEQUENCE</scope>
    <source>
        <strain evidence="9">FS54</strain>
    </source>
</reference>
<dbReference type="GO" id="GO:0046872">
    <property type="term" value="F:metal ion binding"/>
    <property type="evidence" value="ECO:0007669"/>
    <property type="project" value="UniProtKB-UniRule"/>
</dbReference>
<dbReference type="PANTHER" id="PTHR34217">
    <property type="entry name" value="METAL-DEPENDENT CARBOXYPEPTIDASE"/>
    <property type="match status" value="1"/>
</dbReference>
<evidence type="ECO:0000256" key="6">
    <source>
        <dbReference type="RuleBase" id="RU003435"/>
    </source>
</evidence>
<dbReference type="CDD" id="cd09607">
    <property type="entry name" value="M3B_PepF"/>
    <property type="match status" value="1"/>
</dbReference>
<dbReference type="GO" id="GO:0006508">
    <property type="term" value="P:proteolysis"/>
    <property type="evidence" value="ECO:0007669"/>
    <property type="project" value="UniProtKB-KW"/>
</dbReference>
<evidence type="ECO:0000256" key="5">
    <source>
        <dbReference type="ARBA" id="ARBA00023049"/>
    </source>
</evidence>
<keyword evidence="1 6" id="KW-0645">Protease</keyword>
<comment type="cofactor">
    <cofactor evidence="6">
        <name>Zn(2+)</name>
        <dbReference type="ChEBI" id="CHEBI:29105"/>
    </cofactor>
    <text evidence="6">Binds 1 zinc ion.</text>
</comment>
<accession>A0A413FNL6</accession>
<feature type="domain" description="Oligopeptidase F N-terminal" evidence="8">
    <location>
        <begin position="113"/>
        <end position="178"/>
    </location>
</feature>
<dbReference type="InterPro" id="IPR034006">
    <property type="entry name" value="M3B_PepF_2"/>
</dbReference>
<comment type="similarity">
    <text evidence="6">Belongs to the peptidase M3 family.</text>
</comment>
<feature type="domain" description="Peptidase M3A/M3B catalytic" evidence="7">
    <location>
        <begin position="340"/>
        <end position="581"/>
    </location>
</feature>
<dbReference type="SUPFAM" id="SSF55486">
    <property type="entry name" value="Metalloproteases ('zincins'), catalytic domain"/>
    <property type="match status" value="1"/>
</dbReference>
<sequence>MSYSLNWDLDPIYPGGIESPEFAAKLTLLDQQIKQFASDVTAYDRFTDTDFSKLVALVNDAQVIRSGLGTVALFVNALYSADYTNPVYRPYQTKVSHLEVAYQAPLDAFAKLLTSFDDETFAKVSTLPGIAEVAFHLNELRDDAARLLDDRAEELLNKLRLDGLQAWSEHYDTISSGLSMTYTDENGDEQALSAGQALNQLDGYPDNKVRANIMANYEKMWGSAENLAADTINHLAGARLTEQVAHGYENHLDQPLELNRMSRETLDAMWQMVDDNKHMFKAYFDRKKDLLGLTELGWQDQVAPITDLGDYKPSTLSYDEAAAFIIKNFGKYSPKMAAFAQHAFKNQWIEAEDRPGKTPGAWMESVPDIHESRIITTFTGSVNDAATIAHEIGHGFHSSVLTDLPVWRDGYAMNVAETASTFAEMLIADANVQAAQSDAEKVVLLDAKMTNPIAMFLNIHARFIFEDNFYTERKQGFVPAARLNELMDEAQKVAFDGLLDHRHPHFWSSKLHFFIDDVPFYNFPYTFGYLFSQGIYAWAHTQDNFEEAYIALLRDTANMSTEELAQKHLGVDLTKPDFWQAGADLVKKDIDEFLALSEQFVK</sequence>
<dbReference type="PANTHER" id="PTHR34217:SF1">
    <property type="entry name" value="CARBOXYPEPTIDASE 1"/>
    <property type="match status" value="1"/>
</dbReference>
<dbReference type="EMBL" id="JACSZT010000007">
    <property type="protein sequence ID" value="MBC6498916.1"/>
    <property type="molecule type" value="Genomic_DNA"/>
</dbReference>
<dbReference type="GO" id="GO:0004181">
    <property type="term" value="F:metallocarboxypeptidase activity"/>
    <property type="evidence" value="ECO:0007669"/>
    <property type="project" value="InterPro"/>
</dbReference>
<keyword evidence="3 6" id="KW-0378">Hydrolase</keyword>
<keyword evidence="2 6" id="KW-0479">Metal-binding</keyword>
<dbReference type="Proteomes" id="UP000650485">
    <property type="component" value="Unassembled WGS sequence"/>
</dbReference>
<dbReference type="InterPro" id="IPR001567">
    <property type="entry name" value="Pept_M3A_M3B_dom"/>
</dbReference>
<protein>
    <submittedName>
        <fullName evidence="9">M3 family oligoendopeptidase</fullName>
    </submittedName>
</protein>
<dbReference type="Gene3D" id="1.10.1370.20">
    <property type="entry name" value="Oligoendopeptidase f, C-terminal domain"/>
    <property type="match status" value="1"/>
</dbReference>
<comment type="caution">
    <text evidence="9">The sequence shown here is derived from an EMBL/GenBank/DDBJ whole genome shotgun (WGS) entry which is preliminary data.</text>
</comment>
<evidence type="ECO:0000256" key="4">
    <source>
        <dbReference type="ARBA" id="ARBA00022833"/>
    </source>
</evidence>
<dbReference type="InterPro" id="IPR013647">
    <property type="entry name" value="OligopepF_N_dom"/>
</dbReference>
<keyword evidence="4 6" id="KW-0862">Zinc</keyword>
<dbReference type="Gene3D" id="1.20.140.70">
    <property type="entry name" value="Oligopeptidase f, N-terminal domain"/>
    <property type="match status" value="1"/>
</dbReference>
<keyword evidence="5 6" id="KW-0482">Metalloprotease</keyword>
<gene>
    <name evidence="9" type="ORF">H7R52_09535</name>
</gene>
<name>A0A413FNL6_WEICO</name>
<dbReference type="GO" id="GO:0004222">
    <property type="term" value="F:metalloendopeptidase activity"/>
    <property type="evidence" value="ECO:0007669"/>
    <property type="project" value="InterPro"/>
</dbReference>
<organism evidence="9 10">
    <name type="scientific">Weissella confusa</name>
    <name type="common">Lactobacillus confusus</name>
    <dbReference type="NCBI Taxonomy" id="1583"/>
    <lineage>
        <taxon>Bacteria</taxon>
        <taxon>Bacillati</taxon>
        <taxon>Bacillota</taxon>
        <taxon>Bacilli</taxon>
        <taxon>Lactobacillales</taxon>
        <taxon>Lactobacillaceae</taxon>
        <taxon>Weissella</taxon>
    </lineage>
</organism>
<dbReference type="InterPro" id="IPR001333">
    <property type="entry name" value="Peptidase_M32_Taq"/>
</dbReference>
<evidence type="ECO:0000256" key="2">
    <source>
        <dbReference type="ARBA" id="ARBA00022723"/>
    </source>
</evidence>
<dbReference type="InterPro" id="IPR011977">
    <property type="entry name" value="Pept_M3B_clade3"/>
</dbReference>
<dbReference type="AlphaFoldDB" id="A0A413FNL6"/>
<dbReference type="RefSeq" id="WP_118704455.1">
    <property type="nucleotide sequence ID" value="NZ_CABJBN010000008.1"/>
</dbReference>
<dbReference type="Pfam" id="PF08439">
    <property type="entry name" value="Peptidase_M3_N"/>
    <property type="match status" value="1"/>
</dbReference>
<evidence type="ECO:0000259" key="7">
    <source>
        <dbReference type="Pfam" id="PF01432"/>
    </source>
</evidence>
<proteinExistence type="inferred from homology"/>
<evidence type="ECO:0000256" key="3">
    <source>
        <dbReference type="ARBA" id="ARBA00022801"/>
    </source>
</evidence>
<dbReference type="Pfam" id="PF01432">
    <property type="entry name" value="Peptidase_M3"/>
    <property type="match status" value="1"/>
</dbReference>
<dbReference type="InterPro" id="IPR042088">
    <property type="entry name" value="OligoPept_F_C"/>
</dbReference>
<evidence type="ECO:0000313" key="9">
    <source>
        <dbReference type="EMBL" id="MBC6498916.1"/>
    </source>
</evidence>
<evidence type="ECO:0000259" key="8">
    <source>
        <dbReference type="Pfam" id="PF08439"/>
    </source>
</evidence>